<dbReference type="SUPFAM" id="SSF56281">
    <property type="entry name" value="Metallo-hydrolase/oxidoreductase"/>
    <property type="match status" value="1"/>
</dbReference>
<dbReference type="AlphaFoldDB" id="A0A430LBJ1"/>
<keyword evidence="3" id="KW-1185">Reference proteome</keyword>
<evidence type="ECO:0000313" key="2">
    <source>
        <dbReference type="EMBL" id="RTE73064.1"/>
    </source>
</evidence>
<dbReference type="EMBL" id="MIKF01000280">
    <property type="protein sequence ID" value="RTE73064.1"/>
    <property type="molecule type" value="Genomic_DNA"/>
</dbReference>
<proteinExistence type="predicted"/>
<evidence type="ECO:0000313" key="3">
    <source>
        <dbReference type="Proteomes" id="UP000287124"/>
    </source>
</evidence>
<reference evidence="2 3" key="1">
    <citation type="submission" date="2017-06" db="EMBL/GenBank/DDBJ databases">
        <title>Comparative genomic analysis of Ambrosia Fusariam Clade fungi.</title>
        <authorList>
            <person name="Stajich J.E."/>
            <person name="Carrillo J."/>
            <person name="Kijimoto T."/>
            <person name="Eskalen A."/>
            <person name="O'Donnell K."/>
            <person name="Kasson M."/>
        </authorList>
    </citation>
    <scope>NUCLEOTIDE SEQUENCE [LARGE SCALE GENOMIC DNA]</scope>
    <source>
        <strain evidence="2 3">UCR1854</strain>
    </source>
</reference>
<evidence type="ECO:0000259" key="1">
    <source>
        <dbReference type="SMART" id="SM00849"/>
    </source>
</evidence>
<dbReference type="InterPro" id="IPR001279">
    <property type="entry name" value="Metallo-B-lactamas"/>
</dbReference>
<accession>A0A430LBJ1</accession>
<comment type="caution">
    <text evidence="2">The sequence shown here is derived from an EMBL/GenBank/DDBJ whole genome shotgun (WGS) entry which is preliminary data.</text>
</comment>
<feature type="domain" description="Metallo-beta-lactamase" evidence="1">
    <location>
        <begin position="368"/>
        <end position="540"/>
    </location>
</feature>
<sequence>MSHKRSSWLEERRAIRFFRGEPSIIITMLSSLFICAFGALFNGALGQDAQPPGDILAAGIEALGGMDNISRIETVSYVGPRIYRTRTVMESFSITGLDKFTSTTGQQNISFSYDGPYIKQRIDRFHQLDAAWGWARPLLEPFNFSLVIQGGSEGFAAVVAGSYNLLAPGAPPSGYRDGLQAAFHISEANKMSPLLLTAIRSSNYTQVEEEISTGERLPAVYDPALDLTVIFNPNTSLPYIIRSYEDHRLWGRSTHDLLVHDYAQTEGVMFPRRFKTFYNGNLPLGDYLVDEVLINQVADPAHFDGPEGLTELNTPAHDDSYGFAEIGEYTASYLWEGQYTGTFANISATTPYPDIPGAWVLTFQDAPTYRQMVLELDDSVIVFDAPAHQSLLVMQWVEETLGKSVTHVWPTHHHHDHALGVADYIANGAKLITVEEAREYYTTVPASQFLTYSTHAPLVLEGANVQATFIHMNGSLHAWDQSYAHITPSCTAANSTSLIFDADHATPFALDVGDHGSILELVDRMSDDRVATDTFVVSAHSDPVPLSLYVETIGYRYPTYSSLDYRFGVPVCSENKVAS</sequence>
<dbReference type="SMART" id="SM00849">
    <property type="entry name" value="Lactamase_B"/>
    <property type="match status" value="1"/>
</dbReference>
<dbReference type="Gene3D" id="3.60.15.10">
    <property type="entry name" value="Ribonuclease Z/Hydroxyacylglutathione hydrolase-like"/>
    <property type="match status" value="1"/>
</dbReference>
<gene>
    <name evidence="2" type="ORF">BHE90_012521</name>
</gene>
<organism evidence="2 3">
    <name type="scientific">Fusarium euwallaceae</name>
    <dbReference type="NCBI Taxonomy" id="1147111"/>
    <lineage>
        <taxon>Eukaryota</taxon>
        <taxon>Fungi</taxon>
        <taxon>Dikarya</taxon>
        <taxon>Ascomycota</taxon>
        <taxon>Pezizomycotina</taxon>
        <taxon>Sordariomycetes</taxon>
        <taxon>Hypocreomycetidae</taxon>
        <taxon>Hypocreales</taxon>
        <taxon>Nectriaceae</taxon>
        <taxon>Fusarium</taxon>
        <taxon>Fusarium solani species complex</taxon>
    </lineage>
</organism>
<name>A0A430LBJ1_9HYPO</name>
<protein>
    <recommendedName>
        <fullName evidence="1">Metallo-beta-lactamase domain-containing protein</fullName>
    </recommendedName>
</protein>
<dbReference type="InterPro" id="IPR036866">
    <property type="entry name" value="RibonucZ/Hydroxyglut_hydro"/>
</dbReference>
<dbReference type="Proteomes" id="UP000287124">
    <property type="component" value="Unassembled WGS sequence"/>
</dbReference>